<evidence type="ECO:0000259" key="7">
    <source>
        <dbReference type="Pfam" id="PF17851"/>
    </source>
</evidence>
<gene>
    <name evidence="8" type="primary">xynA_1</name>
    <name evidence="8" type="ORF">Prubr_54860</name>
</gene>
<dbReference type="GO" id="GO:0005975">
    <property type="term" value="P:carbohydrate metabolic process"/>
    <property type="evidence" value="ECO:0007669"/>
    <property type="project" value="InterPro"/>
</dbReference>
<dbReference type="Pfam" id="PF17851">
    <property type="entry name" value="GH43_C2"/>
    <property type="match status" value="1"/>
</dbReference>
<evidence type="ECO:0000256" key="6">
    <source>
        <dbReference type="RuleBase" id="RU361187"/>
    </source>
</evidence>
<protein>
    <submittedName>
        <fullName evidence="8">Glycoside hydrolase 43 family protein</fullName>
    </submittedName>
</protein>
<keyword evidence="3 6" id="KW-0326">Glycosidase</keyword>
<evidence type="ECO:0000256" key="4">
    <source>
        <dbReference type="PIRSR" id="PIRSR606710-1"/>
    </source>
</evidence>
<dbReference type="RefSeq" id="WP_212817693.1">
    <property type="nucleotide sequence ID" value="NZ_AP023359.1"/>
</dbReference>
<dbReference type="GO" id="GO:0004553">
    <property type="term" value="F:hydrolase activity, hydrolyzing O-glycosyl compounds"/>
    <property type="evidence" value="ECO:0007669"/>
    <property type="project" value="InterPro"/>
</dbReference>
<feature type="domain" description="Beta-xylosidase C-terminal Concanavalin A-like" evidence="7">
    <location>
        <begin position="331"/>
        <end position="534"/>
    </location>
</feature>
<dbReference type="InterPro" id="IPR041542">
    <property type="entry name" value="GH43_C2"/>
</dbReference>
<dbReference type="Proteomes" id="UP000680866">
    <property type="component" value="Chromosome"/>
</dbReference>
<feature type="active site" description="Proton donor" evidence="4">
    <location>
        <position position="196"/>
    </location>
</feature>
<sequence>MSQSPDAGAAHPAFRNPVLPGSHPDPSILRVGADYYLATSTFEWYPGVRVHHSRDLAHWRPLGGILDRTRLLDLTGCPDSGGVWAPNLTHTGGLFHLVFGNVSTYAGGFTDCPNYVTTAPSIEGPWSDPVLLHARGFDASLFHDGDTSWLVNLVHDWRPGHGGSAGLEATRYDPTARRLVGDPVRIQLPPGAGWIEGPNLYRHGDRYYLVTADGGTGYDHQVTVSRSRHLAGPYERDRNGPLLTARHRPDWPLQKAGHGSLVRTPADDWYLAYLVARPHGTHGPCVLGRETALTPVRWADGWPTVPGGLPPLEVAAPGPRSGPGLPVADVDGFDRPRLGPQWSTLRRPADPGWVSLTERPSHLRIRGGRSPRSLVGPSLVARRVTDRRCAFDATVEYRPRTFGHLAGITAYYNTRNWHHLHVTADDTGTPVLRVATSDRGALAVHPTTAALTDGAPVRLGLDLDGAELRFRYDTGAGWQPAGPGLDATVLSDEHAAEFDGDQIRTLGFTGAFVGLWVWDLDGHGHHADFDDAVYTADPAR</sequence>
<organism evidence="8 9">
    <name type="scientific">Polymorphospora rubra</name>
    <dbReference type="NCBI Taxonomy" id="338584"/>
    <lineage>
        <taxon>Bacteria</taxon>
        <taxon>Bacillati</taxon>
        <taxon>Actinomycetota</taxon>
        <taxon>Actinomycetes</taxon>
        <taxon>Micromonosporales</taxon>
        <taxon>Micromonosporaceae</taxon>
        <taxon>Polymorphospora</taxon>
    </lineage>
</organism>
<dbReference type="EMBL" id="AP023359">
    <property type="protein sequence ID" value="BCJ68465.1"/>
    <property type="molecule type" value="Genomic_DNA"/>
</dbReference>
<evidence type="ECO:0000256" key="2">
    <source>
        <dbReference type="ARBA" id="ARBA00022801"/>
    </source>
</evidence>
<accession>A0A810NAU4</accession>
<dbReference type="InterPro" id="IPR051795">
    <property type="entry name" value="Glycosyl_Hydrlase_43"/>
</dbReference>
<evidence type="ECO:0000313" key="8">
    <source>
        <dbReference type="EMBL" id="BCJ68465.1"/>
    </source>
</evidence>
<dbReference type="KEGG" id="pry:Prubr_54860"/>
<reference evidence="8" key="1">
    <citation type="submission" date="2020-08" db="EMBL/GenBank/DDBJ databases">
        <title>Whole genome shotgun sequence of Polymorphospora rubra NBRC 101157.</title>
        <authorList>
            <person name="Komaki H."/>
            <person name="Tamura T."/>
        </authorList>
    </citation>
    <scope>NUCLEOTIDE SEQUENCE</scope>
    <source>
        <strain evidence="8">NBRC 101157</strain>
    </source>
</reference>
<dbReference type="PANTHER" id="PTHR42812">
    <property type="entry name" value="BETA-XYLOSIDASE"/>
    <property type="match status" value="1"/>
</dbReference>
<keyword evidence="9" id="KW-1185">Reference proteome</keyword>
<dbReference type="Gene3D" id="2.115.10.20">
    <property type="entry name" value="Glycosyl hydrolase domain, family 43"/>
    <property type="match status" value="1"/>
</dbReference>
<evidence type="ECO:0000256" key="1">
    <source>
        <dbReference type="ARBA" id="ARBA00009865"/>
    </source>
</evidence>
<evidence type="ECO:0000313" key="9">
    <source>
        <dbReference type="Proteomes" id="UP000680866"/>
    </source>
</evidence>
<name>A0A810NAU4_9ACTN</name>
<dbReference type="InterPro" id="IPR023296">
    <property type="entry name" value="Glyco_hydro_beta-prop_sf"/>
</dbReference>
<evidence type="ECO:0000256" key="3">
    <source>
        <dbReference type="ARBA" id="ARBA00023295"/>
    </source>
</evidence>
<dbReference type="InterPro" id="IPR013320">
    <property type="entry name" value="ConA-like_dom_sf"/>
</dbReference>
<dbReference type="Gene3D" id="2.60.120.200">
    <property type="match status" value="1"/>
</dbReference>
<dbReference type="SUPFAM" id="SSF75005">
    <property type="entry name" value="Arabinanase/levansucrase/invertase"/>
    <property type="match status" value="1"/>
</dbReference>
<feature type="site" description="Important for catalytic activity, responsible for pKa modulation of the active site Glu and correct orientation of both the proton donor and substrate" evidence="5">
    <location>
        <position position="138"/>
    </location>
</feature>
<dbReference type="SUPFAM" id="SSF49899">
    <property type="entry name" value="Concanavalin A-like lectins/glucanases"/>
    <property type="match status" value="1"/>
</dbReference>
<proteinExistence type="inferred from homology"/>
<feature type="active site" description="Proton acceptor" evidence="4">
    <location>
        <position position="25"/>
    </location>
</feature>
<keyword evidence="2 6" id="KW-0378">Hydrolase</keyword>
<dbReference type="Pfam" id="PF04616">
    <property type="entry name" value="Glyco_hydro_43"/>
    <property type="match status" value="1"/>
</dbReference>
<dbReference type="PANTHER" id="PTHR42812:SF12">
    <property type="entry name" value="BETA-XYLOSIDASE-RELATED"/>
    <property type="match status" value="1"/>
</dbReference>
<dbReference type="InterPro" id="IPR006710">
    <property type="entry name" value="Glyco_hydro_43"/>
</dbReference>
<evidence type="ECO:0000256" key="5">
    <source>
        <dbReference type="PIRSR" id="PIRSR606710-2"/>
    </source>
</evidence>
<dbReference type="AlphaFoldDB" id="A0A810NAU4"/>
<comment type="similarity">
    <text evidence="1 6">Belongs to the glycosyl hydrolase 43 family.</text>
</comment>